<protein>
    <submittedName>
        <fullName evidence="2">Uncharacterized protein</fullName>
    </submittedName>
</protein>
<proteinExistence type="predicted"/>
<reference evidence="2" key="1">
    <citation type="journal article" date="2014" name="Front. Microbiol.">
        <title>High frequency of phylogenetically diverse reductive dehalogenase-homologous genes in deep subseafloor sedimentary metagenomes.</title>
        <authorList>
            <person name="Kawai M."/>
            <person name="Futagami T."/>
            <person name="Toyoda A."/>
            <person name="Takaki Y."/>
            <person name="Nishi S."/>
            <person name="Hori S."/>
            <person name="Arai W."/>
            <person name="Tsubouchi T."/>
            <person name="Morono Y."/>
            <person name="Uchiyama I."/>
            <person name="Ito T."/>
            <person name="Fujiyama A."/>
            <person name="Inagaki F."/>
            <person name="Takami H."/>
        </authorList>
    </citation>
    <scope>NUCLEOTIDE SEQUENCE</scope>
    <source>
        <strain evidence="2">Expedition CK06-06</strain>
    </source>
</reference>
<accession>X1JBI0</accession>
<evidence type="ECO:0000313" key="2">
    <source>
        <dbReference type="EMBL" id="GAH92041.1"/>
    </source>
</evidence>
<feature type="non-terminal residue" evidence="2">
    <location>
        <position position="93"/>
    </location>
</feature>
<sequence>MLGCTPPSHQQGLAQNKRGRGDADVIYVKTVENTDGSWTFHVTVSHPDAGWDDYADGWDVVTPDGTVIKPERSAKFTRTLLHPHVNEQPFTRS</sequence>
<comment type="caution">
    <text evidence="2">The sequence shown here is derived from an EMBL/GenBank/DDBJ whole genome shotgun (WGS) entry which is preliminary data.</text>
</comment>
<gene>
    <name evidence="2" type="ORF">S03H2_68800</name>
</gene>
<dbReference type="AlphaFoldDB" id="X1JBI0"/>
<dbReference type="EMBL" id="BARU01045307">
    <property type="protein sequence ID" value="GAH92041.1"/>
    <property type="molecule type" value="Genomic_DNA"/>
</dbReference>
<evidence type="ECO:0000256" key="1">
    <source>
        <dbReference type="SAM" id="MobiDB-lite"/>
    </source>
</evidence>
<name>X1JBI0_9ZZZZ</name>
<organism evidence="2">
    <name type="scientific">marine sediment metagenome</name>
    <dbReference type="NCBI Taxonomy" id="412755"/>
    <lineage>
        <taxon>unclassified sequences</taxon>
        <taxon>metagenomes</taxon>
        <taxon>ecological metagenomes</taxon>
    </lineage>
</organism>
<feature type="region of interest" description="Disordered" evidence="1">
    <location>
        <begin position="1"/>
        <end position="21"/>
    </location>
</feature>